<dbReference type="EMBL" id="KV005663">
    <property type="protein sequence ID" value="KZV33833.1"/>
    <property type="molecule type" value="Genomic_DNA"/>
</dbReference>
<feature type="transmembrane region" description="Helical" evidence="9">
    <location>
        <begin position="71"/>
        <end position="94"/>
    </location>
</feature>
<dbReference type="PANTHER" id="PTHR10791">
    <property type="entry name" value="RAG1-ACTIVATING PROTEIN 1"/>
    <property type="match status" value="1"/>
</dbReference>
<reference evidence="10 11" key="1">
    <citation type="journal article" date="2015" name="Proc. Natl. Acad. Sci. U.S.A.">
        <title>The resurrection genome of Boea hygrometrica: A blueprint for survival of dehydration.</title>
        <authorList>
            <person name="Xiao L."/>
            <person name="Yang G."/>
            <person name="Zhang L."/>
            <person name="Yang X."/>
            <person name="Zhao S."/>
            <person name="Ji Z."/>
            <person name="Zhou Q."/>
            <person name="Hu M."/>
            <person name="Wang Y."/>
            <person name="Chen M."/>
            <person name="Xu Y."/>
            <person name="Jin H."/>
            <person name="Xiao X."/>
            <person name="Hu G."/>
            <person name="Bao F."/>
            <person name="Hu Y."/>
            <person name="Wan P."/>
            <person name="Li L."/>
            <person name="Deng X."/>
            <person name="Kuang T."/>
            <person name="Xiang C."/>
            <person name="Zhu J.K."/>
            <person name="Oliver M.J."/>
            <person name="He Y."/>
        </authorList>
    </citation>
    <scope>NUCLEOTIDE SEQUENCE [LARGE SCALE GENOMIC DNA]</scope>
    <source>
        <strain evidence="11">cv. XS01</strain>
    </source>
</reference>
<dbReference type="InterPro" id="IPR047664">
    <property type="entry name" value="SWEET"/>
</dbReference>
<evidence type="ECO:0000313" key="10">
    <source>
        <dbReference type="EMBL" id="KZV33833.1"/>
    </source>
</evidence>
<organism evidence="10 11">
    <name type="scientific">Dorcoceras hygrometricum</name>
    <dbReference type="NCBI Taxonomy" id="472368"/>
    <lineage>
        <taxon>Eukaryota</taxon>
        <taxon>Viridiplantae</taxon>
        <taxon>Streptophyta</taxon>
        <taxon>Embryophyta</taxon>
        <taxon>Tracheophyta</taxon>
        <taxon>Spermatophyta</taxon>
        <taxon>Magnoliopsida</taxon>
        <taxon>eudicotyledons</taxon>
        <taxon>Gunneridae</taxon>
        <taxon>Pentapetalae</taxon>
        <taxon>asterids</taxon>
        <taxon>lamiids</taxon>
        <taxon>Lamiales</taxon>
        <taxon>Gesneriaceae</taxon>
        <taxon>Didymocarpoideae</taxon>
        <taxon>Trichosporeae</taxon>
        <taxon>Loxocarpinae</taxon>
        <taxon>Dorcoceras</taxon>
    </lineage>
</organism>
<dbReference type="PANTHER" id="PTHR10791:SF142">
    <property type="entry name" value="BIDIRECTIONAL SUGAR TRANSPORTER SWEET16"/>
    <property type="match status" value="1"/>
</dbReference>
<feature type="transmembrane region" description="Helical" evidence="9">
    <location>
        <begin position="132"/>
        <end position="153"/>
    </location>
</feature>
<keyword evidence="6" id="KW-0677">Repeat</keyword>
<dbReference type="GO" id="GO:0012505">
    <property type="term" value="C:endomembrane system"/>
    <property type="evidence" value="ECO:0007669"/>
    <property type="project" value="UniProtKB-SubCell"/>
</dbReference>
<evidence type="ECO:0000313" key="11">
    <source>
        <dbReference type="Proteomes" id="UP000250235"/>
    </source>
</evidence>
<feature type="transmembrane region" description="Helical" evidence="9">
    <location>
        <begin position="106"/>
        <end position="126"/>
    </location>
</feature>
<evidence type="ECO:0000256" key="6">
    <source>
        <dbReference type="ARBA" id="ARBA00022737"/>
    </source>
</evidence>
<keyword evidence="3 9" id="KW-0813">Transport</keyword>
<feature type="transmembrane region" description="Helical" evidence="9">
    <location>
        <begin position="47"/>
        <end position="65"/>
    </location>
</feature>
<dbReference type="Pfam" id="PF03083">
    <property type="entry name" value="MtN3_slv"/>
    <property type="match status" value="2"/>
</dbReference>
<comment type="caution">
    <text evidence="9">Lacks conserved residue(s) required for the propagation of feature annotation.</text>
</comment>
<keyword evidence="8 9" id="KW-0472">Membrane</keyword>
<comment type="subcellular location">
    <subcellularLocation>
        <location evidence="1">Endomembrane system</location>
        <topology evidence="1">Multi-pass membrane protein</topology>
    </subcellularLocation>
</comment>
<dbReference type="GO" id="GO:0051260">
    <property type="term" value="P:protein homooligomerization"/>
    <property type="evidence" value="ECO:0007669"/>
    <property type="project" value="UniProtKB-ARBA"/>
</dbReference>
<dbReference type="InterPro" id="IPR004316">
    <property type="entry name" value="SWEET_rpt"/>
</dbReference>
<comment type="function">
    <text evidence="9">Mediates both low-affinity uptake and efflux of sugar across the membrane.</text>
</comment>
<proteinExistence type="inferred from homology"/>
<comment type="similarity">
    <text evidence="2 9">Belongs to the SWEET sugar transporter family.</text>
</comment>
<dbReference type="Gene3D" id="1.20.1280.290">
    <property type="match status" value="2"/>
</dbReference>
<name>A0A2Z7BHB2_9LAMI</name>
<sequence length="254" mass="27818">MHRSTIREDWREAGGPEGNVISILMFLSPIKTFKKVVKKKSTENYKGVPYITTLLSTSLWSYYGLLKVGGLLIVTVNGAGAALHVVYVTLFLIYAPNDIKRKYMKLVATINIGFLGAVLLVTQVALHGGIRITVVGVLCAGLTIGMYAAPLAAMKMVIQTRSVKFMPFSLSFFQFLNGGVWSAYAVLVKDFYIGVPNGIGFLLGSSQLILYVVYRNKSASEGPMEEEGSAHLFEGMIAMHDFNDSMKNEALAKE</sequence>
<keyword evidence="11" id="KW-1185">Reference proteome</keyword>
<evidence type="ECO:0000256" key="3">
    <source>
        <dbReference type="ARBA" id="ARBA00022448"/>
    </source>
</evidence>
<accession>A0A2Z7BHB2</accession>
<feature type="transmembrane region" description="Helical" evidence="9">
    <location>
        <begin position="165"/>
        <end position="187"/>
    </location>
</feature>
<evidence type="ECO:0000256" key="5">
    <source>
        <dbReference type="ARBA" id="ARBA00022692"/>
    </source>
</evidence>
<keyword evidence="5 9" id="KW-0812">Transmembrane</keyword>
<evidence type="ECO:0000256" key="1">
    <source>
        <dbReference type="ARBA" id="ARBA00004127"/>
    </source>
</evidence>
<keyword evidence="7 9" id="KW-1133">Transmembrane helix</keyword>
<dbReference type="GO" id="GO:0051119">
    <property type="term" value="F:sugar transmembrane transporter activity"/>
    <property type="evidence" value="ECO:0007669"/>
    <property type="project" value="InterPro"/>
</dbReference>
<evidence type="ECO:0000256" key="9">
    <source>
        <dbReference type="RuleBase" id="RU910715"/>
    </source>
</evidence>
<evidence type="ECO:0000256" key="4">
    <source>
        <dbReference type="ARBA" id="ARBA00022597"/>
    </source>
</evidence>
<dbReference type="OrthoDB" id="409725at2759"/>
<feature type="transmembrane region" description="Helical" evidence="9">
    <location>
        <begin position="193"/>
        <end position="214"/>
    </location>
</feature>
<evidence type="ECO:0000256" key="2">
    <source>
        <dbReference type="ARBA" id="ARBA00007809"/>
    </source>
</evidence>
<evidence type="ECO:0000256" key="8">
    <source>
        <dbReference type="ARBA" id="ARBA00023136"/>
    </source>
</evidence>
<dbReference type="AlphaFoldDB" id="A0A2Z7BHB2"/>
<gene>
    <name evidence="10" type="ORF">F511_29076</name>
</gene>
<protein>
    <recommendedName>
        <fullName evidence="9">Bidirectional sugar transporter SWEET</fullName>
    </recommendedName>
</protein>
<dbReference type="Proteomes" id="UP000250235">
    <property type="component" value="Unassembled WGS sequence"/>
</dbReference>
<dbReference type="FunFam" id="1.20.1280.290:FF:000001">
    <property type="entry name" value="Bidirectional sugar transporter SWEET"/>
    <property type="match status" value="1"/>
</dbReference>
<evidence type="ECO:0000256" key="7">
    <source>
        <dbReference type="ARBA" id="ARBA00022989"/>
    </source>
</evidence>
<dbReference type="GO" id="GO:0016020">
    <property type="term" value="C:membrane"/>
    <property type="evidence" value="ECO:0007669"/>
    <property type="project" value="InterPro"/>
</dbReference>
<dbReference type="FunFam" id="1.20.1280.290:FF:000002">
    <property type="entry name" value="Bidirectional sugar transporter SWEET"/>
    <property type="match status" value="1"/>
</dbReference>
<keyword evidence="4 9" id="KW-0762">Sugar transport</keyword>